<dbReference type="EMBL" id="JBJURJ010000027">
    <property type="protein sequence ID" value="MFM9332228.1"/>
    <property type="molecule type" value="Genomic_DNA"/>
</dbReference>
<name>A0ACC7P5J7_9BACL</name>
<protein>
    <submittedName>
        <fullName evidence="1">Lytic transglycosylase domain-containing protein</fullName>
    </submittedName>
</protein>
<gene>
    <name evidence="1" type="ORF">ACI1P1_28435</name>
</gene>
<reference evidence="1" key="1">
    <citation type="submission" date="2024-12" db="EMBL/GenBank/DDBJ databases">
        <authorList>
            <person name="Wu N."/>
        </authorList>
    </citation>
    <scope>NUCLEOTIDE SEQUENCE</scope>
    <source>
        <strain evidence="1">P15</strain>
    </source>
</reference>
<comment type="caution">
    <text evidence="1">The sequence shown here is derived from an EMBL/GenBank/DDBJ whole genome shotgun (WGS) entry which is preliminary data.</text>
</comment>
<evidence type="ECO:0000313" key="2">
    <source>
        <dbReference type="Proteomes" id="UP001631969"/>
    </source>
</evidence>
<proteinExistence type="predicted"/>
<sequence>MRSRQKKRWFALVLLLLVLVLFYRSDWLGRLIYPIMYREEINQAASEAQLDPRLIAAVIRVETNYRPSAESYKGAVGMMQIMPPTAKSILQEREFEGLSLKDMEEPEVNIRVGTWYLSMLLKKHDQDVVKAVASYNAGPANVSDWLEKGIWDGTLQAVDQIPFGETSRYVRKVMYYYHKYQELYE</sequence>
<organism evidence="1 2">
    <name type="scientific">Paenibacillus mesotrionivorans</name>
    <dbReference type="NCBI Taxonomy" id="3160968"/>
    <lineage>
        <taxon>Bacteria</taxon>
        <taxon>Bacillati</taxon>
        <taxon>Bacillota</taxon>
        <taxon>Bacilli</taxon>
        <taxon>Bacillales</taxon>
        <taxon>Paenibacillaceae</taxon>
        <taxon>Paenibacillus</taxon>
    </lineage>
</organism>
<accession>A0ACC7P5J7</accession>
<dbReference type="Proteomes" id="UP001631969">
    <property type="component" value="Unassembled WGS sequence"/>
</dbReference>
<keyword evidence="2" id="KW-1185">Reference proteome</keyword>
<evidence type="ECO:0000313" key="1">
    <source>
        <dbReference type="EMBL" id="MFM9332228.1"/>
    </source>
</evidence>